<comment type="caution">
    <text evidence="1">The sequence shown here is derived from an EMBL/GenBank/DDBJ whole genome shotgun (WGS) entry which is preliminary data.</text>
</comment>
<dbReference type="InterPro" id="IPR023393">
    <property type="entry name" value="START-like_dom_sf"/>
</dbReference>
<keyword evidence="2" id="KW-1185">Reference proteome</keyword>
<reference evidence="1 2" key="1">
    <citation type="submission" date="2015-05" db="EMBL/GenBank/DDBJ databases">
        <title>Draft Genome assembly of Streptomyces showdoensis.</title>
        <authorList>
            <person name="Thapa K.K."/>
            <person name="Metsa-Ketela M."/>
        </authorList>
    </citation>
    <scope>NUCLEOTIDE SEQUENCE [LARGE SCALE GENOMIC DNA]</scope>
    <source>
        <strain evidence="1 2">ATCC 15227</strain>
    </source>
</reference>
<proteinExistence type="predicted"/>
<dbReference type="PANTHER" id="PTHR39332:SF7">
    <property type="entry name" value="SRPBCC FAMILY PROTEIN"/>
    <property type="match status" value="1"/>
</dbReference>
<dbReference type="AlphaFoldDB" id="A0A2P2GQF1"/>
<dbReference type="EMBL" id="LAQS01000014">
    <property type="protein sequence ID" value="KKZ73721.1"/>
    <property type="molecule type" value="Genomic_DNA"/>
</dbReference>
<organism evidence="1 2">
    <name type="scientific">Streptomyces showdoensis</name>
    <dbReference type="NCBI Taxonomy" id="68268"/>
    <lineage>
        <taxon>Bacteria</taxon>
        <taxon>Bacillati</taxon>
        <taxon>Actinomycetota</taxon>
        <taxon>Actinomycetes</taxon>
        <taxon>Kitasatosporales</taxon>
        <taxon>Streptomycetaceae</taxon>
        <taxon>Streptomyces</taxon>
    </lineage>
</organism>
<dbReference type="Pfam" id="PF10604">
    <property type="entry name" value="Polyketide_cyc2"/>
    <property type="match status" value="1"/>
</dbReference>
<protein>
    <recommendedName>
        <fullName evidence="3">XoxI</fullName>
    </recommendedName>
</protein>
<dbReference type="Gene3D" id="3.30.530.20">
    <property type="match status" value="1"/>
</dbReference>
<name>A0A2P2GQF1_STREW</name>
<evidence type="ECO:0000313" key="1">
    <source>
        <dbReference type="EMBL" id="KKZ73721.1"/>
    </source>
</evidence>
<accession>A0A2P2GQF1</accession>
<evidence type="ECO:0000313" key="2">
    <source>
        <dbReference type="Proteomes" id="UP000265325"/>
    </source>
</evidence>
<dbReference type="RefSeq" id="WP_046907580.1">
    <property type="nucleotide sequence ID" value="NZ_BAAAXG010000013.1"/>
</dbReference>
<gene>
    <name evidence="1" type="ORF">VO63_11455</name>
</gene>
<dbReference type="OrthoDB" id="6024794at2"/>
<sequence length="148" mass="15663">MTLRTLERSTVVPAAPDAVWAVVGDFGALADWHPHLPPATLEGGADPEVPGAVRAFAVDGAVVARERLLGRDAAARSYRYTLLDPLALPVREYVATLVVRPHPEGAEVVWSAAYRGADDTVPRVEALFGDATYGTGLAALAARFTSSR</sequence>
<dbReference type="SUPFAM" id="SSF55961">
    <property type="entry name" value="Bet v1-like"/>
    <property type="match status" value="1"/>
</dbReference>
<dbReference type="CDD" id="cd07821">
    <property type="entry name" value="PYR_PYL_RCAR_like"/>
    <property type="match status" value="1"/>
</dbReference>
<dbReference type="InterPro" id="IPR019587">
    <property type="entry name" value="Polyketide_cyclase/dehydratase"/>
</dbReference>
<evidence type="ECO:0008006" key="3">
    <source>
        <dbReference type="Google" id="ProtNLM"/>
    </source>
</evidence>
<dbReference type="Proteomes" id="UP000265325">
    <property type="component" value="Unassembled WGS sequence"/>
</dbReference>
<dbReference type="PANTHER" id="PTHR39332">
    <property type="entry name" value="BLL4707 PROTEIN"/>
    <property type="match status" value="1"/>
</dbReference>